<dbReference type="GO" id="GO:0003676">
    <property type="term" value="F:nucleic acid binding"/>
    <property type="evidence" value="ECO:0007669"/>
    <property type="project" value="InterPro"/>
</dbReference>
<dbReference type="Gene3D" id="3.30.420.10">
    <property type="entry name" value="Ribonuclease H-like superfamily/Ribonuclease H"/>
    <property type="match status" value="1"/>
</dbReference>
<evidence type="ECO:0000256" key="1">
    <source>
        <dbReference type="SAM" id="Phobius"/>
    </source>
</evidence>
<comment type="caution">
    <text evidence="3">The sequence shown here is derived from an EMBL/GenBank/DDBJ whole genome shotgun (WGS) entry which is preliminary data.</text>
</comment>
<feature type="domain" description="RNase H type-1" evidence="2">
    <location>
        <begin position="1"/>
        <end position="66"/>
    </location>
</feature>
<name>A0A4Y2Q4E4_ARAVE</name>
<keyword evidence="1" id="KW-0472">Membrane</keyword>
<dbReference type="AlphaFoldDB" id="A0A4Y2Q4E4"/>
<feature type="transmembrane region" description="Helical" evidence="1">
    <location>
        <begin position="12"/>
        <end position="32"/>
    </location>
</feature>
<proteinExistence type="predicted"/>
<dbReference type="SUPFAM" id="SSF53098">
    <property type="entry name" value="Ribonuclease H-like"/>
    <property type="match status" value="1"/>
</dbReference>
<evidence type="ECO:0000259" key="2">
    <source>
        <dbReference type="PROSITE" id="PS50879"/>
    </source>
</evidence>
<evidence type="ECO:0000313" key="4">
    <source>
        <dbReference type="Proteomes" id="UP000499080"/>
    </source>
</evidence>
<dbReference type="GO" id="GO:0004523">
    <property type="term" value="F:RNA-DNA hybrid ribonuclease activity"/>
    <property type="evidence" value="ECO:0007669"/>
    <property type="project" value="InterPro"/>
</dbReference>
<dbReference type="Proteomes" id="UP000499080">
    <property type="component" value="Unassembled WGS sequence"/>
</dbReference>
<dbReference type="InterPro" id="IPR036397">
    <property type="entry name" value="RNaseH_sf"/>
</dbReference>
<dbReference type="EMBL" id="BGPR01012853">
    <property type="protein sequence ID" value="GBN58013.1"/>
    <property type="molecule type" value="Genomic_DNA"/>
</dbReference>
<keyword evidence="4" id="KW-1185">Reference proteome</keyword>
<dbReference type="InterPro" id="IPR002156">
    <property type="entry name" value="RNaseH_domain"/>
</dbReference>
<reference evidence="3 4" key="1">
    <citation type="journal article" date="2019" name="Sci. Rep.">
        <title>Orb-weaving spider Araneus ventricosus genome elucidates the spidroin gene catalogue.</title>
        <authorList>
            <person name="Kono N."/>
            <person name="Nakamura H."/>
            <person name="Ohtoshi R."/>
            <person name="Moran D.A.P."/>
            <person name="Shinohara A."/>
            <person name="Yoshida Y."/>
            <person name="Fujiwara M."/>
            <person name="Mori M."/>
            <person name="Tomita M."/>
            <person name="Arakawa K."/>
        </authorList>
    </citation>
    <scope>NUCLEOTIDE SEQUENCE [LARGE SCALE GENOMIC DNA]</scope>
</reference>
<keyword evidence="1" id="KW-0812">Transmembrane</keyword>
<dbReference type="OrthoDB" id="6429252at2759"/>
<organism evidence="3 4">
    <name type="scientific">Araneus ventricosus</name>
    <name type="common">Orbweaver spider</name>
    <name type="synonym">Epeira ventricosa</name>
    <dbReference type="NCBI Taxonomy" id="182803"/>
    <lineage>
        <taxon>Eukaryota</taxon>
        <taxon>Metazoa</taxon>
        <taxon>Ecdysozoa</taxon>
        <taxon>Arthropoda</taxon>
        <taxon>Chelicerata</taxon>
        <taxon>Arachnida</taxon>
        <taxon>Araneae</taxon>
        <taxon>Araneomorphae</taxon>
        <taxon>Entelegynae</taxon>
        <taxon>Araneoidea</taxon>
        <taxon>Araneidae</taxon>
        <taxon>Araneus</taxon>
    </lineage>
</organism>
<sequence>MEGMNENMNDELFESPLAIVLVCLASLVFIIISAERKSRVCIQWIPSHVGVFGNEVADLLAKEGSALPSAASGELFASERSSIHRDKKQILLGKSIPHTNRMLEIVLVYLYSPKVQDPHSLHCPDIVVAISKA</sequence>
<dbReference type="PROSITE" id="PS50879">
    <property type="entry name" value="RNASE_H_1"/>
    <property type="match status" value="1"/>
</dbReference>
<accession>A0A4Y2Q4E4</accession>
<dbReference type="InterPro" id="IPR012337">
    <property type="entry name" value="RNaseH-like_sf"/>
</dbReference>
<evidence type="ECO:0000313" key="3">
    <source>
        <dbReference type="EMBL" id="GBN58013.1"/>
    </source>
</evidence>
<protein>
    <recommendedName>
        <fullName evidence="2">RNase H type-1 domain-containing protein</fullName>
    </recommendedName>
</protein>
<keyword evidence="1" id="KW-1133">Transmembrane helix</keyword>
<gene>
    <name evidence="3" type="ORF">AVEN_82496_1</name>
</gene>